<dbReference type="AlphaFoldDB" id="A0A6A6BAW6"/>
<proteinExistence type="predicted"/>
<organism evidence="2 3">
    <name type="scientific">Aplosporella prunicola CBS 121167</name>
    <dbReference type="NCBI Taxonomy" id="1176127"/>
    <lineage>
        <taxon>Eukaryota</taxon>
        <taxon>Fungi</taxon>
        <taxon>Dikarya</taxon>
        <taxon>Ascomycota</taxon>
        <taxon>Pezizomycotina</taxon>
        <taxon>Dothideomycetes</taxon>
        <taxon>Dothideomycetes incertae sedis</taxon>
        <taxon>Botryosphaeriales</taxon>
        <taxon>Aplosporellaceae</taxon>
        <taxon>Aplosporella</taxon>
    </lineage>
</organism>
<feature type="chain" id="PRO_5025428067" evidence="1">
    <location>
        <begin position="23"/>
        <end position="158"/>
    </location>
</feature>
<sequence>MGERVSLLLVLGLLVLARACSCSLVLALVLTRAHAGARSCSLMPRIPRRGERSAPWVRDTRWEGEHLPCWACMGDGDAGDALGGRPPGGLIMGCVGREACCDCAYSGGACALLLLLPICCCCCCCCVGIHLHPPPLPPLPSCLHCPSLVMSEHAIGGL</sequence>
<dbReference type="RefSeq" id="XP_033397072.1">
    <property type="nucleotide sequence ID" value="XM_033546596.1"/>
</dbReference>
<dbReference type="Proteomes" id="UP000799438">
    <property type="component" value="Unassembled WGS sequence"/>
</dbReference>
<protein>
    <submittedName>
        <fullName evidence="2">Uncharacterized protein</fullName>
    </submittedName>
</protein>
<evidence type="ECO:0000313" key="2">
    <source>
        <dbReference type="EMBL" id="KAF2141359.1"/>
    </source>
</evidence>
<feature type="signal peptide" evidence="1">
    <location>
        <begin position="1"/>
        <end position="22"/>
    </location>
</feature>
<name>A0A6A6BAW6_9PEZI</name>
<reference evidence="2" key="1">
    <citation type="journal article" date="2020" name="Stud. Mycol.">
        <title>101 Dothideomycetes genomes: a test case for predicting lifestyles and emergence of pathogens.</title>
        <authorList>
            <person name="Haridas S."/>
            <person name="Albert R."/>
            <person name="Binder M."/>
            <person name="Bloem J."/>
            <person name="Labutti K."/>
            <person name="Salamov A."/>
            <person name="Andreopoulos B."/>
            <person name="Baker S."/>
            <person name="Barry K."/>
            <person name="Bills G."/>
            <person name="Bluhm B."/>
            <person name="Cannon C."/>
            <person name="Castanera R."/>
            <person name="Culley D."/>
            <person name="Daum C."/>
            <person name="Ezra D."/>
            <person name="Gonzalez J."/>
            <person name="Henrissat B."/>
            <person name="Kuo A."/>
            <person name="Liang C."/>
            <person name="Lipzen A."/>
            <person name="Lutzoni F."/>
            <person name="Magnuson J."/>
            <person name="Mondo S."/>
            <person name="Nolan M."/>
            <person name="Ohm R."/>
            <person name="Pangilinan J."/>
            <person name="Park H.-J."/>
            <person name="Ramirez L."/>
            <person name="Alfaro M."/>
            <person name="Sun H."/>
            <person name="Tritt A."/>
            <person name="Yoshinaga Y."/>
            <person name="Zwiers L.-H."/>
            <person name="Turgeon B."/>
            <person name="Goodwin S."/>
            <person name="Spatafora J."/>
            <person name="Crous P."/>
            <person name="Grigoriev I."/>
        </authorList>
    </citation>
    <scope>NUCLEOTIDE SEQUENCE</scope>
    <source>
        <strain evidence="2">CBS 121167</strain>
    </source>
</reference>
<dbReference type="GeneID" id="54304102"/>
<evidence type="ECO:0000256" key="1">
    <source>
        <dbReference type="SAM" id="SignalP"/>
    </source>
</evidence>
<keyword evidence="1" id="KW-0732">Signal</keyword>
<accession>A0A6A6BAW6</accession>
<gene>
    <name evidence="2" type="ORF">K452DRAFT_38428</name>
</gene>
<dbReference type="EMBL" id="ML995487">
    <property type="protein sequence ID" value="KAF2141359.1"/>
    <property type="molecule type" value="Genomic_DNA"/>
</dbReference>
<keyword evidence="3" id="KW-1185">Reference proteome</keyword>
<evidence type="ECO:0000313" key="3">
    <source>
        <dbReference type="Proteomes" id="UP000799438"/>
    </source>
</evidence>